<evidence type="ECO:0008006" key="6">
    <source>
        <dbReference type="Google" id="ProtNLM"/>
    </source>
</evidence>
<dbReference type="InterPro" id="IPR027417">
    <property type="entry name" value="P-loop_NTPase"/>
</dbReference>
<evidence type="ECO:0000313" key="5">
    <source>
        <dbReference type="Proteomes" id="UP001305414"/>
    </source>
</evidence>
<proteinExistence type="predicted"/>
<dbReference type="EMBL" id="JAWHQM010000023">
    <property type="protein sequence ID" value="KAK5632258.1"/>
    <property type="molecule type" value="Genomic_DNA"/>
</dbReference>
<dbReference type="PRINTS" id="PR00449">
    <property type="entry name" value="RASTRNSFRMNG"/>
</dbReference>
<organism evidence="4 5">
    <name type="scientific">Xylaria bambusicola</name>
    <dbReference type="NCBI Taxonomy" id="326684"/>
    <lineage>
        <taxon>Eukaryota</taxon>
        <taxon>Fungi</taxon>
        <taxon>Dikarya</taxon>
        <taxon>Ascomycota</taxon>
        <taxon>Pezizomycotina</taxon>
        <taxon>Sordariomycetes</taxon>
        <taxon>Xylariomycetidae</taxon>
        <taxon>Xylariales</taxon>
        <taxon>Xylariaceae</taxon>
        <taxon>Xylaria</taxon>
    </lineage>
</organism>
<name>A0AAN7ZB41_9PEZI</name>
<dbReference type="Gene3D" id="3.40.50.300">
    <property type="entry name" value="P-loop containing nucleotide triphosphate hydrolases"/>
    <property type="match status" value="1"/>
</dbReference>
<dbReference type="PROSITE" id="PS51419">
    <property type="entry name" value="RAB"/>
    <property type="match status" value="1"/>
</dbReference>
<evidence type="ECO:0000256" key="3">
    <source>
        <dbReference type="SAM" id="MobiDB-lite"/>
    </source>
</evidence>
<dbReference type="Pfam" id="PF00071">
    <property type="entry name" value="Ras"/>
    <property type="match status" value="1"/>
</dbReference>
<dbReference type="SMART" id="SM00175">
    <property type="entry name" value="RAB"/>
    <property type="match status" value="1"/>
</dbReference>
<protein>
    <recommendedName>
        <fullName evidence="6">Fungal N-terminal domain-containing protein</fullName>
    </recommendedName>
</protein>
<dbReference type="GO" id="GO:0005525">
    <property type="term" value="F:GTP binding"/>
    <property type="evidence" value="ECO:0007669"/>
    <property type="project" value="UniProtKB-KW"/>
</dbReference>
<dbReference type="Proteomes" id="UP001305414">
    <property type="component" value="Unassembled WGS sequence"/>
</dbReference>
<dbReference type="SMART" id="SM00173">
    <property type="entry name" value="RAS"/>
    <property type="match status" value="1"/>
</dbReference>
<dbReference type="InterPro" id="IPR001806">
    <property type="entry name" value="Small_GTPase"/>
</dbReference>
<dbReference type="GO" id="GO:0003924">
    <property type="term" value="F:GTPase activity"/>
    <property type="evidence" value="ECO:0007669"/>
    <property type="project" value="InterPro"/>
</dbReference>
<reference evidence="4 5" key="1">
    <citation type="submission" date="2023-10" db="EMBL/GenBank/DDBJ databases">
        <title>Draft genome sequence of Xylaria bambusicola isolate GMP-LS, the root and basal stem rot pathogen of sugarcane in Indonesia.</title>
        <authorList>
            <person name="Selvaraj P."/>
            <person name="Muralishankar V."/>
            <person name="Muruganantham S."/>
            <person name="Sp S."/>
            <person name="Haryani S."/>
            <person name="Lau K.J.X."/>
            <person name="Naqvi N.I."/>
        </authorList>
    </citation>
    <scope>NUCLEOTIDE SEQUENCE [LARGE SCALE GENOMIC DNA]</scope>
    <source>
        <strain evidence="4">GMP-LS</strain>
    </source>
</reference>
<dbReference type="NCBIfam" id="TIGR00231">
    <property type="entry name" value="small_GTP"/>
    <property type="match status" value="1"/>
</dbReference>
<dbReference type="GO" id="GO:0007165">
    <property type="term" value="P:signal transduction"/>
    <property type="evidence" value="ECO:0007669"/>
    <property type="project" value="InterPro"/>
</dbReference>
<dbReference type="PANTHER" id="PTHR24070">
    <property type="entry name" value="RAS, DI-RAS, AND RHEB FAMILY MEMBERS OF SMALL GTPASE SUPERFAMILY"/>
    <property type="match status" value="1"/>
</dbReference>
<comment type="caution">
    <text evidence="4">The sequence shown here is derived from an EMBL/GenBank/DDBJ whole genome shotgun (WGS) entry which is preliminary data.</text>
</comment>
<dbReference type="InterPro" id="IPR005225">
    <property type="entry name" value="Small_GTP-bd"/>
</dbReference>
<keyword evidence="2" id="KW-0342">GTP-binding</keyword>
<evidence type="ECO:0000256" key="1">
    <source>
        <dbReference type="ARBA" id="ARBA00022741"/>
    </source>
</evidence>
<feature type="region of interest" description="Disordered" evidence="3">
    <location>
        <begin position="206"/>
        <end position="239"/>
    </location>
</feature>
<sequence>MTYSWTMADPLSIAASVAGLIALSGNIYKIIGYFVEHAAHPPQSAHALLLSVSEMRMVLKSVSDLIDDFLKYPPKRRALVRLDHLIICLTQAVLSFSELEKFVNPWATRTQRSLWQRWKLASQDERISRFNTRLQENKLSISLVLNILQCESDTDAQQYQFSLHEMMEKIIKENRELRTRVDDLGSYLMGSAPSIISSVPSIATTFGRPDSPSTTESVTRVAREDDDGASTIPESKSMLYRPDPYSASLPIPVGSALGLPASLHKTNFPMPFEYELARSWVYARVKRTECDISFTTQQFSGLWSMLSSLSLGQISNISVIALPITLNDVSNSVWYKESTQPNLSLIELSPLDAAKDSSCNDMFHNIAVLGECEVGKSTLITTLCYGDPGQTEKYSTLGLDYYTSICVYGRERRLRIIDTPGLGASDYAIVVDEAIRYAKGFVLVYSITDRHSFRRIQSLYNTIIRMKQLPLDQRPPVVIIANKADLKESNVVATDSAFSLAEELDCTLFECCAKHDATIASPFIALVKFMLRDTP</sequence>
<dbReference type="SUPFAM" id="SSF52540">
    <property type="entry name" value="P-loop containing nucleoside triphosphate hydrolases"/>
    <property type="match status" value="1"/>
</dbReference>
<dbReference type="PROSITE" id="PS51421">
    <property type="entry name" value="RAS"/>
    <property type="match status" value="1"/>
</dbReference>
<dbReference type="InterPro" id="IPR020849">
    <property type="entry name" value="Small_GTPase_Ras-type"/>
</dbReference>
<evidence type="ECO:0000256" key="2">
    <source>
        <dbReference type="ARBA" id="ARBA00023134"/>
    </source>
</evidence>
<evidence type="ECO:0000313" key="4">
    <source>
        <dbReference type="EMBL" id="KAK5632258.1"/>
    </source>
</evidence>
<gene>
    <name evidence="4" type="ORF">RRF57_007972</name>
</gene>
<dbReference type="AlphaFoldDB" id="A0AAN7ZB41"/>
<dbReference type="GO" id="GO:0016020">
    <property type="term" value="C:membrane"/>
    <property type="evidence" value="ECO:0007669"/>
    <property type="project" value="InterPro"/>
</dbReference>
<keyword evidence="1" id="KW-0547">Nucleotide-binding</keyword>
<accession>A0AAN7ZB41</accession>
<keyword evidence="5" id="KW-1185">Reference proteome</keyword>